<evidence type="ECO:0000313" key="4">
    <source>
        <dbReference type="Proteomes" id="UP001221757"/>
    </source>
</evidence>
<feature type="compositionally biased region" description="Polar residues" evidence="2">
    <location>
        <begin position="145"/>
        <end position="160"/>
    </location>
</feature>
<organism evidence="3 4">
    <name type="scientific">Mycena rosella</name>
    <name type="common">Pink bonnet</name>
    <name type="synonym">Agaricus rosellus</name>
    <dbReference type="NCBI Taxonomy" id="1033263"/>
    <lineage>
        <taxon>Eukaryota</taxon>
        <taxon>Fungi</taxon>
        <taxon>Dikarya</taxon>
        <taxon>Basidiomycota</taxon>
        <taxon>Agaricomycotina</taxon>
        <taxon>Agaricomycetes</taxon>
        <taxon>Agaricomycetidae</taxon>
        <taxon>Agaricales</taxon>
        <taxon>Marasmiineae</taxon>
        <taxon>Mycenaceae</taxon>
        <taxon>Mycena</taxon>
    </lineage>
</organism>
<proteinExistence type="predicted"/>
<feature type="compositionally biased region" description="Polar residues" evidence="2">
    <location>
        <begin position="172"/>
        <end position="182"/>
    </location>
</feature>
<dbReference type="EMBL" id="JARKIE010000107">
    <property type="protein sequence ID" value="KAJ7683582.1"/>
    <property type="molecule type" value="Genomic_DNA"/>
</dbReference>
<sequence>MSEPLQCRHISELEWEVFALTNGHAGNLHDTVRLTFRQQQRPRKNWKQEPRVPPPTLRAHGFNLDSTEIIRLQQDTIEHLRAKLDQSQNLCQSLTALLTEAHKDNQQLQRELLEHLVFHVPDVQKPSSEKQVKVSEFSDGVPHVSPNTVSSVPSQEVDQPSTPPMNPALGDTTASESMSTEVAQDEKPGSAPSQADILEKLTKIAYVRDKIPFKPTTVSSLEILLVRSEAVFPNQNNLDSCFVYKPVCGPKNATGNMRRWGTITARRNELVLARDDGMFYLGTYTSCEPATVLDDEGFWKLENEASNTKMGLLKLTAGVSREDDIPKELMLQYLSGKLKVAKIPLQKVGIDGKVASIVEAVESLPKV</sequence>
<evidence type="ECO:0000256" key="1">
    <source>
        <dbReference type="SAM" id="Coils"/>
    </source>
</evidence>
<protein>
    <submittedName>
        <fullName evidence="3">Uncharacterized protein</fullName>
    </submittedName>
</protein>
<evidence type="ECO:0000313" key="3">
    <source>
        <dbReference type="EMBL" id="KAJ7683582.1"/>
    </source>
</evidence>
<feature type="coiled-coil region" evidence="1">
    <location>
        <begin position="70"/>
        <end position="111"/>
    </location>
</feature>
<dbReference type="Proteomes" id="UP001221757">
    <property type="component" value="Unassembled WGS sequence"/>
</dbReference>
<keyword evidence="4" id="KW-1185">Reference proteome</keyword>
<reference evidence="3" key="1">
    <citation type="submission" date="2023-03" db="EMBL/GenBank/DDBJ databases">
        <title>Massive genome expansion in bonnet fungi (Mycena s.s.) driven by repeated elements and novel gene families across ecological guilds.</title>
        <authorList>
            <consortium name="Lawrence Berkeley National Laboratory"/>
            <person name="Harder C.B."/>
            <person name="Miyauchi S."/>
            <person name="Viragh M."/>
            <person name="Kuo A."/>
            <person name="Thoen E."/>
            <person name="Andreopoulos B."/>
            <person name="Lu D."/>
            <person name="Skrede I."/>
            <person name="Drula E."/>
            <person name="Henrissat B."/>
            <person name="Morin E."/>
            <person name="Kohler A."/>
            <person name="Barry K."/>
            <person name="LaButti K."/>
            <person name="Morin E."/>
            <person name="Salamov A."/>
            <person name="Lipzen A."/>
            <person name="Mereny Z."/>
            <person name="Hegedus B."/>
            <person name="Baldrian P."/>
            <person name="Stursova M."/>
            <person name="Weitz H."/>
            <person name="Taylor A."/>
            <person name="Grigoriev I.V."/>
            <person name="Nagy L.G."/>
            <person name="Martin F."/>
            <person name="Kauserud H."/>
        </authorList>
    </citation>
    <scope>NUCLEOTIDE SEQUENCE</scope>
    <source>
        <strain evidence="3">CBHHK067</strain>
    </source>
</reference>
<gene>
    <name evidence="3" type="ORF">B0H17DRAFT_1137708</name>
</gene>
<feature type="region of interest" description="Disordered" evidence="2">
    <location>
        <begin position="125"/>
        <end position="194"/>
    </location>
</feature>
<name>A0AAD7D875_MYCRO</name>
<keyword evidence="1" id="KW-0175">Coiled coil</keyword>
<comment type="caution">
    <text evidence="3">The sequence shown here is derived from an EMBL/GenBank/DDBJ whole genome shotgun (WGS) entry which is preliminary data.</text>
</comment>
<evidence type="ECO:0000256" key="2">
    <source>
        <dbReference type="SAM" id="MobiDB-lite"/>
    </source>
</evidence>
<accession>A0AAD7D875</accession>
<dbReference type="AlphaFoldDB" id="A0AAD7D875"/>
<feature type="region of interest" description="Disordered" evidence="2">
    <location>
        <begin position="39"/>
        <end position="58"/>
    </location>
</feature>